<dbReference type="SUPFAM" id="SSF53633">
    <property type="entry name" value="Carbamate kinase-like"/>
    <property type="match status" value="1"/>
</dbReference>
<organism evidence="2 3">
    <name type="scientific">Novimethylophilus kurashikiensis</name>
    <dbReference type="NCBI Taxonomy" id="1825523"/>
    <lineage>
        <taxon>Bacteria</taxon>
        <taxon>Pseudomonadati</taxon>
        <taxon>Pseudomonadota</taxon>
        <taxon>Betaproteobacteria</taxon>
        <taxon>Nitrosomonadales</taxon>
        <taxon>Methylophilaceae</taxon>
        <taxon>Novimethylophilus</taxon>
    </lineage>
</organism>
<name>A0A2R5F2I9_9PROT</name>
<sequence length="201" mass="21773">MWVVKLGGSLMGTPELKSWLDVIAKHGDGRVVIVPGGGIYADAVREAQRIAQFDDAAAHHLALLAMEQYGLTMEALQPELATASSELEISERSWQHRGILWLPCSMVLAEDDIPKTWDVTSDSLAAWLARKINASRLLLVKHEGVAEGTALDQLAKDGVVDPAFPAFAAGLEGRFRIVGKDGYAEVERVLTSALQPPRAVH</sequence>
<dbReference type="EMBL" id="BDOQ01000002">
    <property type="protein sequence ID" value="GBG12820.1"/>
    <property type="molecule type" value="Genomic_DNA"/>
</dbReference>
<evidence type="ECO:0000313" key="2">
    <source>
        <dbReference type="EMBL" id="GBG12820.1"/>
    </source>
</evidence>
<protein>
    <recommendedName>
        <fullName evidence="1">Aspartate/glutamate/uridylate kinase domain-containing protein</fullName>
    </recommendedName>
</protein>
<dbReference type="AlphaFoldDB" id="A0A2R5F2I9"/>
<dbReference type="Gene3D" id="3.40.1160.10">
    <property type="entry name" value="Acetylglutamate kinase-like"/>
    <property type="match status" value="1"/>
</dbReference>
<dbReference type="Proteomes" id="UP000245081">
    <property type="component" value="Unassembled WGS sequence"/>
</dbReference>
<dbReference type="InterPro" id="IPR036393">
    <property type="entry name" value="AceGlu_kinase-like_sf"/>
</dbReference>
<evidence type="ECO:0000313" key="3">
    <source>
        <dbReference type="Proteomes" id="UP000245081"/>
    </source>
</evidence>
<accession>A0A2R5F2I9</accession>
<proteinExistence type="predicted"/>
<gene>
    <name evidence="2" type="ORF">NMK_0354</name>
</gene>
<comment type="caution">
    <text evidence="2">The sequence shown here is derived from an EMBL/GenBank/DDBJ whole genome shotgun (WGS) entry which is preliminary data.</text>
</comment>
<evidence type="ECO:0000259" key="1">
    <source>
        <dbReference type="Pfam" id="PF00696"/>
    </source>
</evidence>
<dbReference type="Pfam" id="PF00696">
    <property type="entry name" value="AA_kinase"/>
    <property type="match status" value="1"/>
</dbReference>
<keyword evidence="3" id="KW-1185">Reference proteome</keyword>
<dbReference type="RefSeq" id="WP_109014049.1">
    <property type="nucleotide sequence ID" value="NZ_BDOQ01000002.1"/>
</dbReference>
<dbReference type="OrthoDB" id="8526978at2"/>
<reference evidence="2 3" key="1">
    <citation type="journal article" date="2018" name="Environ. Microbiol.">
        <title>Isolation and genomic characterization of Novimethylophilus kurashikiensis gen. nov. sp. nov., a new lanthanide-dependent methylotrophic species of Methylophilaceae.</title>
        <authorList>
            <person name="Lv H."/>
            <person name="Sahin N."/>
            <person name="Tani A."/>
        </authorList>
    </citation>
    <scope>NUCLEOTIDE SEQUENCE [LARGE SCALE GENOMIC DNA]</scope>
    <source>
        <strain evidence="2 3">La2-4</strain>
    </source>
</reference>
<feature type="domain" description="Aspartate/glutamate/uridylate kinase" evidence="1">
    <location>
        <begin position="2"/>
        <end position="141"/>
    </location>
</feature>
<dbReference type="InterPro" id="IPR001048">
    <property type="entry name" value="Asp/Glu/Uridylate_kinase"/>
</dbReference>